<dbReference type="EMBL" id="LANV01000001">
    <property type="protein sequence ID" value="KJV64678.1"/>
    <property type="molecule type" value="Genomic_DNA"/>
</dbReference>
<dbReference type="Proteomes" id="UP000033441">
    <property type="component" value="Unassembled WGS sequence"/>
</dbReference>
<comment type="caution">
    <text evidence="1">The sequence shown here is derived from an EMBL/GenBank/DDBJ whole genome shotgun (WGS) entry which is preliminary data.</text>
</comment>
<gene>
    <name evidence="1" type="ORF">APHMUC_0068</name>
</gene>
<proteinExistence type="predicted"/>
<name>A0A0F3N9D6_ANAPH</name>
<dbReference type="AlphaFoldDB" id="A0A0F3N9D6"/>
<evidence type="ECO:0000313" key="1">
    <source>
        <dbReference type="EMBL" id="KJV64678.1"/>
    </source>
</evidence>
<dbReference type="PATRIC" id="fig|1359152.3.peg.70"/>
<protein>
    <submittedName>
        <fullName evidence="1">RmuC family domain protein</fullName>
    </submittedName>
</protein>
<accession>A0A0F3N9D6</accession>
<sequence length="54" mass="5844">MQKLGKQLDVAGCVYRDAMKKLSEGHGNILSRTKNLKNLGVKASKSLEIEAVDG</sequence>
<reference evidence="1 2" key="1">
    <citation type="submission" date="2015-02" db="EMBL/GenBank/DDBJ databases">
        <title>Genome Sequencing of Rickettsiales.</title>
        <authorList>
            <person name="Daugherty S.C."/>
            <person name="Su Q."/>
            <person name="Abolude K."/>
            <person name="Beier-Sexton M."/>
            <person name="Carlyon J.A."/>
            <person name="Carter R."/>
            <person name="Day N.P."/>
            <person name="Dumler S.J."/>
            <person name="Dyachenko V."/>
            <person name="Godinez A."/>
            <person name="Kurtti T.J."/>
            <person name="Lichay M."/>
            <person name="Mullins K.E."/>
            <person name="Ott S."/>
            <person name="Pappas-Brown V."/>
            <person name="Paris D.H."/>
            <person name="Patel P."/>
            <person name="Richards A.L."/>
            <person name="Sadzewicz L."/>
            <person name="Sears K."/>
            <person name="Seidman D."/>
            <person name="Sengamalay N."/>
            <person name="Stenos J."/>
            <person name="Tallon L.J."/>
            <person name="Vincent G."/>
            <person name="Fraser C.M."/>
            <person name="Munderloh U."/>
            <person name="Dunning-Hotopp J.C."/>
        </authorList>
    </citation>
    <scope>NUCLEOTIDE SEQUENCE [LARGE SCALE GENOMIC DNA]</scope>
    <source>
        <strain evidence="1 2">ApMUC09</strain>
    </source>
</reference>
<organism evidence="1 2">
    <name type="scientific">Anaplasma phagocytophilum str. ApMUC09</name>
    <dbReference type="NCBI Taxonomy" id="1359152"/>
    <lineage>
        <taxon>Bacteria</taxon>
        <taxon>Pseudomonadati</taxon>
        <taxon>Pseudomonadota</taxon>
        <taxon>Alphaproteobacteria</taxon>
        <taxon>Rickettsiales</taxon>
        <taxon>Anaplasmataceae</taxon>
        <taxon>Anaplasma</taxon>
        <taxon>phagocytophilum group</taxon>
    </lineage>
</organism>
<evidence type="ECO:0000313" key="2">
    <source>
        <dbReference type="Proteomes" id="UP000033441"/>
    </source>
</evidence>